<name>A0A5P8VRL1_9NOSO</name>
<dbReference type="KEGG" id="nsh:GXM_00561"/>
<gene>
    <name evidence="1" type="ORF">GXM_00561</name>
</gene>
<evidence type="ECO:0000313" key="1">
    <source>
        <dbReference type="EMBL" id="QFS43088.1"/>
    </source>
</evidence>
<evidence type="ECO:0000313" key="2">
    <source>
        <dbReference type="Proteomes" id="UP000326678"/>
    </source>
</evidence>
<dbReference type="AlphaFoldDB" id="A0A5P8VRL1"/>
<sequence length="81" mass="9371">MTFLLIRFWYFPISLDFNKFNLDCYIRNVFALIDVSGNQYIASAGRGNQPTISLQRETPKLKLFDFFTLSAAVRVASRREG</sequence>
<dbReference type="EMBL" id="CP045226">
    <property type="protein sequence ID" value="QFS43088.1"/>
    <property type="molecule type" value="Genomic_DNA"/>
</dbReference>
<proteinExistence type="predicted"/>
<accession>A0A5P8VRL1</accession>
<organism evidence="1 2">
    <name type="scientific">Nostoc sphaeroides CCNUC1</name>
    <dbReference type="NCBI Taxonomy" id="2653204"/>
    <lineage>
        <taxon>Bacteria</taxon>
        <taxon>Bacillati</taxon>
        <taxon>Cyanobacteriota</taxon>
        <taxon>Cyanophyceae</taxon>
        <taxon>Nostocales</taxon>
        <taxon>Nostocaceae</taxon>
        <taxon>Nostoc</taxon>
    </lineage>
</organism>
<dbReference type="Proteomes" id="UP000326678">
    <property type="component" value="Chromosome Gxm1"/>
</dbReference>
<reference evidence="1 2" key="1">
    <citation type="submission" date="2019-10" db="EMBL/GenBank/DDBJ databases">
        <title>Genomic and transcriptomic insights into the perfect genentic adaptation of a filamentous nitrogen-fixing cyanobacterium to rice fields.</title>
        <authorList>
            <person name="Chen Z."/>
        </authorList>
    </citation>
    <scope>NUCLEOTIDE SEQUENCE [LARGE SCALE GENOMIC DNA]</scope>
    <source>
        <strain evidence="1">CCNUC1</strain>
    </source>
</reference>
<protein>
    <submittedName>
        <fullName evidence="1">Uncharacterized protein</fullName>
    </submittedName>
</protein>
<keyword evidence="2" id="KW-1185">Reference proteome</keyword>